<keyword evidence="2" id="KW-1185">Reference proteome</keyword>
<gene>
    <name evidence="1" type="ORF">PMAYCL1PPCAC_03167</name>
</gene>
<comment type="caution">
    <text evidence="1">The sequence shown here is derived from an EMBL/GenBank/DDBJ whole genome shotgun (WGS) entry which is preliminary data.</text>
</comment>
<name>A0AAN5C7P6_9BILA</name>
<organism evidence="1 2">
    <name type="scientific">Pristionchus mayeri</name>
    <dbReference type="NCBI Taxonomy" id="1317129"/>
    <lineage>
        <taxon>Eukaryota</taxon>
        <taxon>Metazoa</taxon>
        <taxon>Ecdysozoa</taxon>
        <taxon>Nematoda</taxon>
        <taxon>Chromadorea</taxon>
        <taxon>Rhabditida</taxon>
        <taxon>Rhabditina</taxon>
        <taxon>Diplogasteromorpha</taxon>
        <taxon>Diplogasteroidea</taxon>
        <taxon>Neodiplogasteridae</taxon>
        <taxon>Pristionchus</taxon>
    </lineage>
</organism>
<proteinExistence type="predicted"/>
<dbReference type="AlphaFoldDB" id="A0AAN5C7P6"/>
<protein>
    <submittedName>
        <fullName evidence="1">Uncharacterized protein</fullName>
    </submittedName>
</protein>
<dbReference type="EMBL" id="BTRK01000001">
    <property type="protein sequence ID" value="GMR32972.1"/>
    <property type="molecule type" value="Genomic_DNA"/>
</dbReference>
<reference evidence="2" key="1">
    <citation type="submission" date="2022-10" db="EMBL/GenBank/DDBJ databases">
        <title>Genome assembly of Pristionchus species.</title>
        <authorList>
            <person name="Yoshida K."/>
            <person name="Sommer R.J."/>
        </authorList>
    </citation>
    <scope>NUCLEOTIDE SEQUENCE [LARGE SCALE GENOMIC DNA]</scope>
    <source>
        <strain evidence="2">RS5460</strain>
    </source>
</reference>
<evidence type="ECO:0000313" key="1">
    <source>
        <dbReference type="EMBL" id="GMR32972.1"/>
    </source>
</evidence>
<feature type="non-terminal residue" evidence="1">
    <location>
        <position position="1"/>
    </location>
</feature>
<dbReference type="Proteomes" id="UP001328107">
    <property type="component" value="Unassembled WGS sequence"/>
</dbReference>
<accession>A0AAN5C7P6</accession>
<evidence type="ECO:0000313" key="2">
    <source>
        <dbReference type="Proteomes" id="UP001328107"/>
    </source>
</evidence>
<sequence length="225" mass="25404">SEQDLQQLAATEGDLELLSFLRCTHLAAFAFISQVMRRMDPNWTAGKKGEPMPLRGVEHQDKCSGCKDVPAMFRIHCYTDDSRRRDVTTRSHTFCQSCLDDRADRMAVTAEGDIQCLVAGCSYGVLSVHDLAVVGAAFSQKVADSLSALLPHRAFPGQMELVPGQVSRRWKEMVSKFWLESCKMLLPILCLSLRLYFTEEVLLQSKFTSVTSTWKEISFFHLRDC</sequence>